<accession>A0A100W8U5</accession>
<dbReference type="Pfam" id="PF00903">
    <property type="entry name" value="Glyoxalase"/>
    <property type="match status" value="1"/>
</dbReference>
<dbReference type="GO" id="GO:0046491">
    <property type="term" value="P:L-methylmalonyl-CoA metabolic process"/>
    <property type="evidence" value="ECO:0007669"/>
    <property type="project" value="TreeGrafter"/>
</dbReference>
<dbReference type="GO" id="GO:0051213">
    <property type="term" value="F:dioxygenase activity"/>
    <property type="evidence" value="ECO:0007669"/>
    <property type="project" value="UniProtKB-KW"/>
</dbReference>
<dbReference type="PANTHER" id="PTHR43048">
    <property type="entry name" value="METHYLMALONYL-COA EPIMERASE"/>
    <property type="match status" value="1"/>
</dbReference>
<evidence type="ECO:0000259" key="2">
    <source>
        <dbReference type="PROSITE" id="PS51819"/>
    </source>
</evidence>
<dbReference type="EMBL" id="BCSY01000028">
    <property type="protein sequence ID" value="GAS93807.1"/>
    <property type="molecule type" value="Genomic_DNA"/>
</dbReference>
<dbReference type="PROSITE" id="PS51819">
    <property type="entry name" value="VOC"/>
    <property type="match status" value="1"/>
</dbReference>
<dbReference type="InterPro" id="IPR051785">
    <property type="entry name" value="MMCE/EMCE_epimerase"/>
</dbReference>
<proteinExistence type="predicted"/>
<dbReference type="CDD" id="cd06587">
    <property type="entry name" value="VOC"/>
    <property type="match status" value="1"/>
</dbReference>
<evidence type="ECO:0000313" key="3">
    <source>
        <dbReference type="EMBL" id="GAS93807.1"/>
    </source>
</evidence>
<comment type="caution">
    <text evidence="3">The sequence shown here is derived from an EMBL/GenBank/DDBJ whole genome shotgun (WGS) entry which is preliminary data.</text>
</comment>
<reference evidence="4" key="1">
    <citation type="journal article" date="2016" name="Genome Announc.">
        <title>Draft Genome Sequences of Five Rapidly Growing Mycobacterium Species, M. thermoresistibile, M. fortuitum subsp. acetamidolyticum, M. canariasense, M. brisbanense, and M. novocastrense.</title>
        <authorList>
            <person name="Katahira K."/>
            <person name="Ogura Y."/>
            <person name="Gotoh Y."/>
            <person name="Hayashi T."/>
        </authorList>
    </citation>
    <scope>NUCLEOTIDE SEQUENCE [LARGE SCALE GENOMIC DNA]</scope>
    <source>
        <strain evidence="4">JCM15298</strain>
    </source>
</reference>
<keyword evidence="3" id="KW-0223">Dioxygenase</keyword>
<organism evidence="3 4">
    <name type="scientific">Mycolicibacterium canariasense</name>
    <name type="common">Mycobacterium canariasense</name>
    <dbReference type="NCBI Taxonomy" id="228230"/>
    <lineage>
        <taxon>Bacteria</taxon>
        <taxon>Bacillati</taxon>
        <taxon>Actinomycetota</taxon>
        <taxon>Actinomycetes</taxon>
        <taxon>Mycobacteriales</taxon>
        <taxon>Mycobacteriaceae</taxon>
        <taxon>Mycolicibacterium</taxon>
    </lineage>
</organism>
<keyword evidence="1" id="KW-0479">Metal-binding</keyword>
<dbReference type="STRING" id="228230.RMCC_0773"/>
<gene>
    <name evidence="3" type="ORF">RMCC_0773</name>
</gene>
<dbReference type="InterPro" id="IPR004360">
    <property type="entry name" value="Glyas_Fos-R_dOase_dom"/>
</dbReference>
<dbReference type="GO" id="GO:0004493">
    <property type="term" value="F:methylmalonyl-CoA epimerase activity"/>
    <property type="evidence" value="ECO:0007669"/>
    <property type="project" value="TreeGrafter"/>
</dbReference>
<dbReference type="PANTHER" id="PTHR43048:SF3">
    <property type="entry name" value="METHYLMALONYL-COA EPIMERASE, MITOCHONDRIAL"/>
    <property type="match status" value="1"/>
</dbReference>
<dbReference type="Gene3D" id="3.10.180.10">
    <property type="entry name" value="2,3-Dihydroxybiphenyl 1,2-Dioxygenase, domain 1"/>
    <property type="match status" value="1"/>
</dbReference>
<feature type="domain" description="VOC" evidence="2">
    <location>
        <begin position="11"/>
        <end position="139"/>
    </location>
</feature>
<dbReference type="AlphaFoldDB" id="A0A100W8U5"/>
<sequence>MMTTTPAVSARAHHTGIVVDNLDAQTRWYKKAFGMTEESRHQPDRGVRTVLLATESGLRIELVECLGSHRLQQYDGPRAAAAAQGYHHWAVEVDDAATAFAALVHAGAGIGAPPSAGPRGSAFAYVLDPEGNPIELVQVSSRSAASLQ</sequence>
<reference evidence="4" key="2">
    <citation type="submission" date="2016-02" db="EMBL/GenBank/DDBJ databases">
        <title>Draft genome sequence of five rapidly growing Mycobacterium species.</title>
        <authorList>
            <person name="Katahira K."/>
            <person name="Gotou Y."/>
            <person name="Iida K."/>
            <person name="Ogura Y."/>
            <person name="Hayashi T."/>
        </authorList>
    </citation>
    <scope>NUCLEOTIDE SEQUENCE [LARGE SCALE GENOMIC DNA]</scope>
    <source>
        <strain evidence="4">JCM15298</strain>
    </source>
</reference>
<dbReference type="InterPro" id="IPR037523">
    <property type="entry name" value="VOC_core"/>
</dbReference>
<keyword evidence="3" id="KW-0560">Oxidoreductase</keyword>
<name>A0A100W8U5_MYCCR</name>
<dbReference type="InterPro" id="IPR029068">
    <property type="entry name" value="Glyas_Bleomycin-R_OHBP_Dase"/>
</dbReference>
<dbReference type="GO" id="GO:0046872">
    <property type="term" value="F:metal ion binding"/>
    <property type="evidence" value="ECO:0007669"/>
    <property type="project" value="UniProtKB-KW"/>
</dbReference>
<dbReference type="SUPFAM" id="SSF54593">
    <property type="entry name" value="Glyoxalase/Bleomycin resistance protein/Dihydroxybiphenyl dioxygenase"/>
    <property type="match status" value="1"/>
</dbReference>
<evidence type="ECO:0000256" key="1">
    <source>
        <dbReference type="ARBA" id="ARBA00022723"/>
    </source>
</evidence>
<keyword evidence="4" id="KW-1185">Reference proteome</keyword>
<protein>
    <submittedName>
        <fullName evidence="3">Glyoxalase/bleomycin resistance protein/dioxygenase</fullName>
    </submittedName>
</protein>
<dbReference type="Proteomes" id="UP000069443">
    <property type="component" value="Unassembled WGS sequence"/>
</dbReference>
<dbReference type="OrthoDB" id="5185674at2"/>
<evidence type="ECO:0000313" key="4">
    <source>
        <dbReference type="Proteomes" id="UP000069443"/>
    </source>
</evidence>